<dbReference type="Gene3D" id="3.90.700.10">
    <property type="entry name" value="Succinate dehydrogenase/fumarate reductase flavoprotein, catalytic domain"/>
    <property type="match status" value="1"/>
</dbReference>
<dbReference type="Proteomes" id="UP000286934">
    <property type="component" value="Unassembled WGS sequence"/>
</dbReference>
<dbReference type="GO" id="GO:0016627">
    <property type="term" value="F:oxidoreductase activity, acting on the CH-CH group of donors"/>
    <property type="evidence" value="ECO:0007669"/>
    <property type="project" value="InterPro"/>
</dbReference>
<name>A0A432WKZ0_9GAMM</name>
<dbReference type="OrthoDB" id="9813348at2"/>
<protein>
    <submittedName>
        <fullName evidence="5">FAD-binding dehydrogenase</fullName>
    </submittedName>
</protein>
<reference evidence="6" key="1">
    <citation type="journal article" date="2018" name="Front. Microbiol.">
        <title>Genome-Based Analysis Reveals the Taxonomy and Diversity of the Family Idiomarinaceae.</title>
        <authorList>
            <person name="Liu Y."/>
            <person name="Lai Q."/>
            <person name="Shao Z."/>
        </authorList>
    </citation>
    <scope>NUCLEOTIDE SEQUENCE [LARGE SCALE GENOMIC DNA]</scope>
    <source>
        <strain evidence="6">AIS</strain>
    </source>
</reference>
<dbReference type="NCBIfam" id="NF009472">
    <property type="entry name" value="PRK12834.1"/>
    <property type="match status" value="1"/>
</dbReference>
<dbReference type="PANTHER" id="PTHR43260">
    <property type="entry name" value="3-KETOSTEROID-DELTA-1-DEHYDROGENASE"/>
    <property type="match status" value="1"/>
</dbReference>
<evidence type="ECO:0000256" key="3">
    <source>
        <dbReference type="ARBA" id="ARBA00023002"/>
    </source>
</evidence>
<dbReference type="SUPFAM" id="SSF51905">
    <property type="entry name" value="FAD/NAD(P)-binding domain"/>
    <property type="match status" value="1"/>
</dbReference>
<dbReference type="InterPro" id="IPR014614">
    <property type="entry name" value="KsdD_DH"/>
</dbReference>
<proteinExistence type="predicted"/>
<evidence type="ECO:0000259" key="4">
    <source>
        <dbReference type="Pfam" id="PF00890"/>
    </source>
</evidence>
<dbReference type="InterPro" id="IPR036188">
    <property type="entry name" value="FAD/NAD-bd_sf"/>
</dbReference>
<gene>
    <name evidence="5" type="ORF">CWE13_12315</name>
</gene>
<comment type="caution">
    <text evidence="5">The sequence shown here is derived from an EMBL/GenBank/DDBJ whole genome shotgun (WGS) entry which is preliminary data.</text>
</comment>
<dbReference type="EMBL" id="PIPP01000007">
    <property type="protein sequence ID" value="RUO34401.1"/>
    <property type="molecule type" value="Genomic_DNA"/>
</dbReference>
<evidence type="ECO:0000313" key="6">
    <source>
        <dbReference type="Proteomes" id="UP000286934"/>
    </source>
</evidence>
<evidence type="ECO:0000313" key="5">
    <source>
        <dbReference type="EMBL" id="RUO34401.1"/>
    </source>
</evidence>
<organism evidence="5 6">
    <name type="scientific">Aliidiomarina shirensis</name>
    <dbReference type="NCBI Taxonomy" id="1048642"/>
    <lineage>
        <taxon>Bacteria</taxon>
        <taxon>Pseudomonadati</taxon>
        <taxon>Pseudomonadota</taxon>
        <taxon>Gammaproteobacteria</taxon>
        <taxon>Alteromonadales</taxon>
        <taxon>Idiomarinaceae</taxon>
        <taxon>Aliidiomarina</taxon>
    </lineage>
</organism>
<evidence type="ECO:0000256" key="2">
    <source>
        <dbReference type="ARBA" id="ARBA00022630"/>
    </source>
</evidence>
<dbReference type="PIRSF" id="PIRSF036654">
    <property type="entry name" value="UCP036654"/>
    <property type="match status" value="1"/>
</dbReference>
<dbReference type="Pfam" id="PF00890">
    <property type="entry name" value="FAD_binding_2"/>
    <property type="match status" value="1"/>
</dbReference>
<dbReference type="InterPro" id="IPR027477">
    <property type="entry name" value="Succ_DH/fumarate_Rdtase_cat_sf"/>
</dbReference>
<evidence type="ECO:0000256" key="1">
    <source>
        <dbReference type="ARBA" id="ARBA00001974"/>
    </source>
</evidence>
<comment type="cofactor">
    <cofactor evidence="1">
        <name>FAD</name>
        <dbReference type="ChEBI" id="CHEBI:57692"/>
    </cofactor>
</comment>
<feature type="domain" description="FAD-dependent oxidoreductase 2 FAD-binding" evidence="4">
    <location>
        <begin position="12"/>
        <end position="527"/>
    </location>
</feature>
<dbReference type="Gene3D" id="3.50.50.60">
    <property type="entry name" value="FAD/NAD(P)-binding domain"/>
    <property type="match status" value="2"/>
</dbReference>
<dbReference type="PANTHER" id="PTHR43260:SF1">
    <property type="entry name" value="KSDD-LIKE STEROID DEHYDROGENASE RV0785"/>
    <property type="match status" value="1"/>
</dbReference>
<keyword evidence="6" id="KW-1185">Reference proteome</keyword>
<accession>A0A432WKZ0</accession>
<keyword evidence="3" id="KW-0560">Oxidoreductase</keyword>
<dbReference type="InterPro" id="IPR003953">
    <property type="entry name" value="FAD-dep_OxRdtase_2_FAD-bd"/>
</dbReference>
<dbReference type="AlphaFoldDB" id="A0A432WKZ0"/>
<keyword evidence="2" id="KW-0285">Flavoprotein</keyword>
<sequence length="548" mass="60272">MNSSAAKSYQADTLIIGGGLAGIVSALELLDLGKSVILIDAGPESKFGGQANDAFGGMLLINTKEQKKNGIEDSPELLLADWVRAAEFNSEDVWGQRWAKEYAYSCKTDVYDWLQQHGIRFFPAVQWVERGNTGNGNALPRYHIAWGCGRGVVQTLIAKLRSHKHGNKLQICYQHRVNSLIRDPQTGTIQGCVGTINAGAAPVDFEVFAPATIVCSGGINGNIDRVREHWDSVYGPFPENILNGVSPAADGALHDEVQNVGGQVVNLGQMWNYAAGIAHPKPQFSRHGLSLIPPRSALWLNAKGERMGPAPMVTGFDTHDLCKRTGHAPGQYTWQIMNWKIAAKEMAVSGTDENPFFRDKKFLKLIWQTLRGNHALVDWMVKECEDVVCADTLPELAEKMRALANDDYLDTEKMVHDITNYDNGIRRGQSLWNDDQLRKIQQLRQWRSDKLRTCKFQPIVDKKAGPLIAIRERIISRKSMGGMLTNLDSAVLDLQGNPIPGLYAAGEAAGFGGGGISGIRSLEGTFLSNCILNGRRAAQAIARKEEIK</sequence>
<dbReference type="RefSeq" id="WP_126809023.1">
    <property type="nucleotide sequence ID" value="NZ_PIPP01000007.1"/>
</dbReference>